<comment type="caution">
    <text evidence="7">The sequence shown here is derived from an EMBL/GenBank/DDBJ whole genome shotgun (WGS) entry which is preliminary data.</text>
</comment>
<dbReference type="Gene3D" id="1.10.357.10">
    <property type="entry name" value="Tetracycline Repressor, domain 2"/>
    <property type="match status" value="1"/>
</dbReference>
<keyword evidence="1" id="KW-0678">Repressor</keyword>
<dbReference type="InterPro" id="IPR013572">
    <property type="entry name" value="Tscrpt_reg_MAATS_C"/>
</dbReference>
<evidence type="ECO:0000256" key="5">
    <source>
        <dbReference type="PROSITE-ProRule" id="PRU00335"/>
    </source>
</evidence>
<feature type="DNA-binding region" description="H-T-H motif" evidence="5">
    <location>
        <begin position="33"/>
        <end position="52"/>
    </location>
</feature>
<proteinExistence type="predicted"/>
<keyword evidence="8" id="KW-1185">Reference proteome</keyword>
<reference evidence="8" key="1">
    <citation type="journal article" date="2019" name="Int. J. Syst. Evol. Microbiol.">
        <title>The Global Catalogue of Microorganisms (GCM) 10K type strain sequencing project: providing services to taxonomists for standard genome sequencing and annotation.</title>
        <authorList>
            <consortium name="The Broad Institute Genomics Platform"/>
            <consortium name="The Broad Institute Genome Sequencing Center for Infectious Disease"/>
            <person name="Wu L."/>
            <person name="Ma J."/>
        </authorList>
    </citation>
    <scope>NUCLEOTIDE SEQUENCE [LARGE SCALE GENOMIC DNA]</scope>
    <source>
        <strain evidence="8">JCM 17555</strain>
    </source>
</reference>
<dbReference type="InterPro" id="IPR023772">
    <property type="entry name" value="DNA-bd_HTH_TetR-type_CS"/>
</dbReference>
<keyword evidence="2" id="KW-0805">Transcription regulation</keyword>
<keyword evidence="4" id="KW-0804">Transcription</keyword>
<evidence type="ECO:0000313" key="8">
    <source>
        <dbReference type="Proteomes" id="UP001501337"/>
    </source>
</evidence>
<dbReference type="SUPFAM" id="SSF46689">
    <property type="entry name" value="Homeodomain-like"/>
    <property type="match status" value="1"/>
</dbReference>
<name>A0ABP7P9C5_9GAMM</name>
<protein>
    <submittedName>
        <fullName evidence="7">TetR family transcriptional regulator</fullName>
    </submittedName>
</protein>
<dbReference type="InterPro" id="IPR009057">
    <property type="entry name" value="Homeodomain-like_sf"/>
</dbReference>
<feature type="domain" description="HTH tetR-type" evidence="6">
    <location>
        <begin position="10"/>
        <end position="70"/>
    </location>
</feature>
<accession>A0ABP7P9C5</accession>
<dbReference type="EMBL" id="BAABBO010000009">
    <property type="protein sequence ID" value="GAA3961860.1"/>
    <property type="molecule type" value="Genomic_DNA"/>
</dbReference>
<keyword evidence="3 5" id="KW-0238">DNA-binding</keyword>
<dbReference type="PANTHER" id="PTHR47506">
    <property type="entry name" value="TRANSCRIPTIONAL REGULATORY PROTEIN"/>
    <property type="match status" value="1"/>
</dbReference>
<dbReference type="InterPro" id="IPR001647">
    <property type="entry name" value="HTH_TetR"/>
</dbReference>
<evidence type="ECO:0000256" key="4">
    <source>
        <dbReference type="ARBA" id="ARBA00023163"/>
    </source>
</evidence>
<evidence type="ECO:0000259" key="6">
    <source>
        <dbReference type="PROSITE" id="PS50977"/>
    </source>
</evidence>
<evidence type="ECO:0000256" key="2">
    <source>
        <dbReference type="ARBA" id="ARBA00023015"/>
    </source>
</evidence>
<dbReference type="SUPFAM" id="SSF48498">
    <property type="entry name" value="Tetracyclin repressor-like, C-terminal domain"/>
    <property type="match status" value="1"/>
</dbReference>
<dbReference type="Pfam" id="PF00440">
    <property type="entry name" value="TetR_N"/>
    <property type="match status" value="1"/>
</dbReference>
<evidence type="ECO:0000256" key="3">
    <source>
        <dbReference type="ARBA" id="ARBA00023125"/>
    </source>
</evidence>
<evidence type="ECO:0000313" key="7">
    <source>
        <dbReference type="EMBL" id="GAA3961860.1"/>
    </source>
</evidence>
<dbReference type="PANTHER" id="PTHR47506:SF1">
    <property type="entry name" value="HTH-TYPE TRANSCRIPTIONAL REGULATOR YJDC"/>
    <property type="match status" value="1"/>
</dbReference>
<dbReference type="PROSITE" id="PS50977">
    <property type="entry name" value="HTH_TETR_2"/>
    <property type="match status" value="1"/>
</dbReference>
<dbReference type="PRINTS" id="PR00455">
    <property type="entry name" value="HTHTETR"/>
</dbReference>
<sequence length="208" mass="24473">MVRRTKEDAQKTRELLIEAAERVFYEKGVSRTSLNDIAQAADVTRGAIYWHFKNKHDVFEAIMERLQTPLELLHEAIENSNEPDPLGRLREFLIYLTREMMRDPRRRRVYEIIFMKCEMTEENEPLAARHRQNFLDSSIRIQTVLVNARSHGQLPADIDIGQAIIHLHVQLTGLIYLWLLLPDVFDFETESERVINAYFYSLQHSFSA</sequence>
<organism evidence="7 8">
    <name type="scientific">Allohahella marinimesophila</name>
    <dbReference type="NCBI Taxonomy" id="1054972"/>
    <lineage>
        <taxon>Bacteria</taxon>
        <taxon>Pseudomonadati</taxon>
        <taxon>Pseudomonadota</taxon>
        <taxon>Gammaproteobacteria</taxon>
        <taxon>Oceanospirillales</taxon>
        <taxon>Hahellaceae</taxon>
        <taxon>Allohahella</taxon>
    </lineage>
</organism>
<dbReference type="Pfam" id="PF08361">
    <property type="entry name" value="TetR_C_2"/>
    <property type="match status" value="1"/>
</dbReference>
<gene>
    <name evidence="7" type="ORF">GCM10022278_19870</name>
</gene>
<evidence type="ECO:0000256" key="1">
    <source>
        <dbReference type="ARBA" id="ARBA00022491"/>
    </source>
</evidence>
<dbReference type="PROSITE" id="PS01081">
    <property type="entry name" value="HTH_TETR_1"/>
    <property type="match status" value="1"/>
</dbReference>
<dbReference type="InterPro" id="IPR036271">
    <property type="entry name" value="Tet_transcr_reg_TetR-rel_C_sf"/>
</dbReference>
<dbReference type="RefSeq" id="WP_344805835.1">
    <property type="nucleotide sequence ID" value="NZ_BAABBO010000009.1"/>
</dbReference>
<dbReference type="Proteomes" id="UP001501337">
    <property type="component" value="Unassembled WGS sequence"/>
</dbReference>